<dbReference type="PANTHER" id="PTHR16950:SF16">
    <property type="entry name" value="ZINC TRANSPORTER ZIP13"/>
    <property type="match status" value="1"/>
</dbReference>
<evidence type="ECO:0000313" key="6">
    <source>
        <dbReference type="EMBL" id="MBI4210109.1"/>
    </source>
</evidence>
<keyword evidence="4 5" id="KW-0472">Membrane</keyword>
<evidence type="ECO:0000313" key="7">
    <source>
        <dbReference type="Proteomes" id="UP000732298"/>
    </source>
</evidence>
<proteinExistence type="predicted"/>
<evidence type="ECO:0000256" key="5">
    <source>
        <dbReference type="SAM" id="Phobius"/>
    </source>
</evidence>
<gene>
    <name evidence="6" type="ORF">HY544_01205</name>
</gene>
<dbReference type="PANTHER" id="PTHR16950">
    <property type="entry name" value="ZINC TRANSPORTER SLC39A7 HISTIDINE-RICH MEMBRANE PROTEIN KE4"/>
    <property type="match status" value="1"/>
</dbReference>
<dbReference type="GO" id="GO:0016020">
    <property type="term" value="C:membrane"/>
    <property type="evidence" value="ECO:0007669"/>
    <property type="project" value="UniProtKB-SubCell"/>
</dbReference>
<accession>A0A8T3YPL6</accession>
<evidence type="ECO:0000256" key="4">
    <source>
        <dbReference type="ARBA" id="ARBA00023136"/>
    </source>
</evidence>
<feature type="transmembrane region" description="Helical" evidence="5">
    <location>
        <begin position="230"/>
        <end position="249"/>
    </location>
</feature>
<evidence type="ECO:0000256" key="2">
    <source>
        <dbReference type="ARBA" id="ARBA00022692"/>
    </source>
</evidence>
<feature type="transmembrane region" description="Helical" evidence="5">
    <location>
        <begin position="199"/>
        <end position="218"/>
    </location>
</feature>
<feature type="transmembrane region" description="Helical" evidence="5">
    <location>
        <begin position="6"/>
        <end position="24"/>
    </location>
</feature>
<feature type="transmembrane region" description="Helical" evidence="5">
    <location>
        <begin position="64"/>
        <end position="85"/>
    </location>
</feature>
<feature type="transmembrane region" description="Helical" evidence="5">
    <location>
        <begin position="36"/>
        <end position="58"/>
    </location>
</feature>
<name>A0A8T3YPL6_9ARCH</name>
<dbReference type="AlphaFoldDB" id="A0A8T3YPL6"/>
<reference evidence="6" key="1">
    <citation type="submission" date="2020-07" db="EMBL/GenBank/DDBJ databases">
        <title>Huge and variable diversity of episymbiotic CPR bacteria and DPANN archaea in groundwater ecosystems.</title>
        <authorList>
            <person name="He C.Y."/>
            <person name="Keren R."/>
            <person name="Whittaker M."/>
            <person name="Farag I.F."/>
            <person name="Doudna J."/>
            <person name="Cate J.H.D."/>
            <person name="Banfield J.F."/>
        </authorList>
    </citation>
    <scope>NUCLEOTIDE SEQUENCE</scope>
    <source>
        <strain evidence="6">NC_groundwater_1296_Ag_S-0.2um_52_80</strain>
    </source>
</reference>
<feature type="transmembrane region" description="Helical" evidence="5">
    <location>
        <begin position="169"/>
        <end position="193"/>
    </location>
</feature>
<dbReference type="GO" id="GO:0046873">
    <property type="term" value="F:metal ion transmembrane transporter activity"/>
    <property type="evidence" value="ECO:0007669"/>
    <property type="project" value="InterPro"/>
</dbReference>
<dbReference type="InterPro" id="IPR003689">
    <property type="entry name" value="ZIP"/>
</dbReference>
<sequence length="251" mass="27003">MFDAWAYSIASVMAVSLVSLIGAFTLPFSQEKVRSFLIYMVSFSAGALFGDAFIHLLPEAAEEAAGFTPALAIYLISGIIISFIIEKFIRWRHCHLPTTEEHPHPLALMNLVGDGVHNFIDGLIIGGSYLLSAPVGFATTLAVIFHEIPQEIGDYGVLIHGGFTKKKALLFNFLTALTSILGAIVALAISAFVPNITTFLVPFAAGIFIYVAGTDLIPELHKEVEPSKSLAQLAWFVLGIIVMLALLLLGG</sequence>
<dbReference type="Pfam" id="PF02535">
    <property type="entry name" value="Zip"/>
    <property type="match status" value="2"/>
</dbReference>
<comment type="caution">
    <text evidence="6">The sequence shown here is derived from an EMBL/GenBank/DDBJ whole genome shotgun (WGS) entry which is preliminary data.</text>
</comment>
<dbReference type="Proteomes" id="UP000732298">
    <property type="component" value="Unassembled WGS sequence"/>
</dbReference>
<dbReference type="EMBL" id="JACQPB010000017">
    <property type="protein sequence ID" value="MBI4210109.1"/>
    <property type="molecule type" value="Genomic_DNA"/>
</dbReference>
<evidence type="ECO:0000256" key="1">
    <source>
        <dbReference type="ARBA" id="ARBA00004141"/>
    </source>
</evidence>
<keyword evidence="2 5" id="KW-0812">Transmembrane</keyword>
<evidence type="ECO:0000256" key="3">
    <source>
        <dbReference type="ARBA" id="ARBA00022989"/>
    </source>
</evidence>
<comment type="subcellular location">
    <subcellularLocation>
        <location evidence="1">Membrane</location>
        <topology evidence="1">Multi-pass membrane protein</topology>
    </subcellularLocation>
</comment>
<organism evidence="6 7">
    <name type="scientific">Candidatus Iainarchaeum sp</name>
    <dbReference type="NCBI Taxonomy" id="3101447"/>
    <lineage>
        <taxon>Archaea</taxon>
        <taxon>Candidatus Iainarchaeota</taxon>
        <taxon>Candidatus Iainarchaeia</taxon>
        <taxon>Candidatus Iainarchaeales</taxon>
        <taxon>Candidatus Iainarchaeaceae</taxon>
        <taxon>Candidatus Iainarchaeum</taxon>
    </lineage>
</organism>
<keyword evidence="3 5" id="KW-1133">Transmembrane helix</keyword>
<protein>
    <submittedName>
        <fullName evidence="6">ZIP family metal transporter</fullName>
    </submittedName>
</protein>